<dbReference type="Pfam" id="PF14278">
    <property type="entry name" value="TetR_C_8"/>
    <property type="match status" value="1"/>
</dbReference>
<dbReference type="OrthoDB" id="9810250at2"/>
<dbReference type="RefSeq" id="WP_090290412.1">
    <property type="nucleotide sequence ID" value="NZ_FNCK01000012.1"/>
</dbReference>
<organism evidence="4 5">
    <name type="scientific">Facklamia miroungae</name>
    <dbReference type="NCBI Taxonomy" id="120956"/>
    <lineage>
        <taxon>Bacteria</taxon>
        <taxon>Bacillati</taxon>
        <taxon>Bacillota</taxon>
        <taxon>Bacilli</taxon>
        <taxon>Lactobacillales</taxon>
        <taxon>Aerococcaceae</taxon>
        <taxon>Facklamia</taxon>
    </lineage>
</organism>
<dbReference type="InterPro" id="IPR009057">
    <property type="entry name" value="Homeodomain-like_sf"/>
</dbReference>
<protein>
    <submittedName>
        <fullName evidence="4">Probable dihydroxyacetone kinase regulator</fullName>
    </submittedName>
</protein>
<dbReference type="PANTHER" id="PTHR43479">
    <property type="entry name" value="ACREF/ENVCD OPERON REPRESSOR-RELATED"/>
    <property type="match status" value="1"/>
</dbReference>
<dbReference type="PROSITE" id="PS50977">
    <property type="entry name" value="HTH_TETR_2"/>
    <property type="match status" value="1"/>
</dbReference>
<dbReference type="AlphaFoldDB" id="A0A1G7UVL9"/>
<feature type="DNA-binding region" description="H-T-H motif" evidence="2">
    <location>
        <begin position="32"/>
        <end position="51"/>
    </location>
</feature>
<sequence length="195" mass="23421">MEKERITTTMTKRALAASLKKLMNQKALDKISIREIVEDCGVNRKTFYYHFTNIYDLLNWMFEDEAIEPVRKYDYLTEYDEVVRFAINYVEENEHVVSSAINALGRDELKKFFYNNFIENMRKIVDDISKEMVIPEDYKDFLIDFYTDSFASLLTNWTHNKDKNDKEKYIEYISITLFEGIRPDLERTHEHFANK</sequence>
<dbReference type="InterPro" id="IPR039532">
    <property type="entry name" value="TetR_C_Firmicutes"/>
</dbReference>
<accession>A0A1G7UVL9</accession>
<evidence type="ECO:0000256" key="2">
    <source>
        <dbReference type="PROSITE-ProRule" id="PRU00335"/>
    </source>
</evidence>
<gene>
    <name evidence="4" type="ORF">SAMN05421791_11225</name>
</gene>
<keyword evidence="4" id="KW-0418">Kinase</keyword>
<keyword evidence="5" id="KW-1185">Reference proteome</keyword>
<dbReference type="Pfam" id="PF00440">
    <property type="entry name" value="TetR_N"/>
    <property type="match status" value="1"/>
</dbReference>
<name>A0A1G7UVL9_9LACT</name>
<dbReference type="STRING" id="120956.SAMN05421791_11225"/>
<evidence type="ECO:0000313" key="5">
    <source>
        <dbReference type="Proteomes" id="UP000199708"/>
    </source>
</evidence>
<keyword evidence="1 2" id="KW-0238">DNA-binding</keyword>
<dbReference type="EMBL" id="FNCK01000012">
    <property type="protein sequence ID" value="SDG51514.1"/>
    <property type="molecule type" value="Genomic_DNA"/>
</dbReference>
<feature type="domain" description="HTH tetR-type" evidence="3">
    <location>
        <begin position="9"/>
        <end position="69"/>
    </location>
</feature>
<dbReference type="Proteomes" id="UP000199708">
    <property type="component" value="Unassembled WGS sequence"/>
</dbReference>
<keyword evidence="4" id="KW-0808">Transferase</keyword>
<dbReference type="GO" id="GO:0016301">
    <property type="term" value="F:kinase activity"/>
    <property type="evidence" value="ECO:0007669"/>
    <property type="project" value="UniProtKB-KW"/>
</dbReference>
<dbReference type="GO" id="GO:0003677">
    <property type="term" value="F:DNA binding"/>
    <property type="evidence" value="ECO:0007669"/>
    <property type="project" value="UniProtKB-UniRule"/>
</dbReference>
<proteinExistence type="predicted"/>
<dbReference type="Gene3D" id="1.10.357.10">
    <property type="entry name" value="Tetracycline Repressor, domain 2"/>
    <property type="match status" value="1"/>
</dbReference>
<evidence type="ECO:0000259" key="3">
    <source>
        <dbReference type="PROSITE" id="PS50977"/>
    </source>
</evidence>
<evidence type="ECO:0000256" key="1">
    <source>
        <dbReference type="ARBA" id="ARBA00023125"/>
    </source>
</evidence>
<reference evidence="4 5" key="1">
    <citation type="submission" date="2016-10" db="EMBL/GenBank/DDBJ databases">
        <authorList>
            <person name="de Groot N.N."/>
        </authorList>
    </citation>
    <scope>NUCLEOTIDE SEQUENCE [LARGE SCALE GENOMIC DNA]</scope>
    <source>
        <strain evidence="4 5">ATCC BAA-466</strain>
    </source>
</reference>
<dbReference type="InterPro" id="IPR001647">
    <property type="entry name" value="HTH_TetR"/>
</dbReference>
<dbReference type="InterPro" id="IPR050624">
    <property type="entry name" value="HTH-type_Tx_Regulator"/>
</dbReference>
<dbReference type="SUPFAM" id="SSF46689">
    <property type="entry name" value="Homeodomain-like"/>
    <property type="match status" value="1"/>
</dbReference>
<evidence type="ECO:0000313" key="4">
    <source>
        <dbReference type="EMBL" id="SDG51514.1"/>
    </source>
</evidence>
<dbReference type="PANTHER" id="PTHR43479:SF7">
    <property type="entry name" value="TETR-FAMILY TRANSCRIPTIONAL REGULATOR"/>
    <property type="match status" value="1"/>
</dbReference>